<dbReference type="InterPro" id="IPR011009">
    <property type="entry name" value="Kinase-like_dom_sf"/>
</dbReference>
<dbReference type="InterPro" id="IPR052751">
    <property type="entry name" value="Plant_MAPKKK"/>
</dbReference>
<feature type="compositionally biased region" description="Basic and acidic residues" evidence="1">
    <location>
        <begin position="94"/>
        <end position="103"/>
    </location>
</feature>
<name>A0ABP1BZN9_9BRYO</name>
<keyword evidence="3" id="KW-1185">Reference proteome</keyword>
<gene>
    <name evidence="2" type="ORF">CSSPJE1EN2_LOCUS23252</name>
</gene>
<reference evidence="2" key="1">
    <citation type="submission" date="2024-03" db="EMBL/GenBank/DDBJ databases">
        <authorList>
            <consortium name="ELIXIR-Norway"/>
            <consortium name="Elixir Norway"/>
        </authorList>
    </citation>
    <scope>NUCLEOTIDE SEQUENCE</scope>
</reference>
<dbReference type="EMBL" id="OZ023709">
    <property type="protein sequence ID" value="CAK9881896.1"/>
    <property type="molecule type" value="Genomic_DNA"/>
</dbReference>
<protein>
    <recommendedName>
        <fullName evidence="4">Protein kinase domain-containing protein</fullName>
    </recommendedName>
</protein>
<evidence type="ECO:0000313" key="2">
    <source>
        <dbReference type="EMBL" id="CAK9881896.1"/>
    </source>
</evidence>
<accession>A0ABP1BZN9</accession>
<dbReference type="Gene3D" id="1.10.510.10">
    <property type="entry name" value="Transferase(Phosphotransferase) domain 1"/>
    <property type="match status" value="1"/>
</dbReference>
<dbReference type="Proteomes" id="UP001497522">
    <property type="component" value="Chromosome 8"/>
</dbReference>
<evidence type="ECO:0000313" key="3">
    <source>
        <dbReference type="Proteomes" id="UP001497522"/>
    </source>
</evidence>
<evidence type="ECO:0008006" key="4">
    <source>
        <dbReference type="Google" id="ProtNLM"/>
    </source>
</evidence>
<sequence>MAPEVIRQTGHSWQANSVACIVIEMATGKPHWSQQFQEREPTLRPSATELLKHPFVVTCENQGGLDDSEDIQQQAAADGHLQQQQANRGNTELRSVKEAPHTR</sequence>
<proteinExistence type="predicted"/>
<dbReference type="PANTHER" id="PTHR48011">
    <property type="entry name" value="CCR4-NOT TRANSCRIPTIONAL COMPLEX SUBUNIT CAF120-RELATED"/>
    <property type="match status" value="1"/>
</dbReference>
<evidence type="ECO:0000256" key="1">
    <source>
        <dbReference type="SAM" id="MobiDB-lite"/>
    </source>
</evidence>
<feature type="compositionally biased region" description="Polar residues" evidence="1">
    <location>
        <begin position="76"/>
        <end position="93"/>
    </location>
</feature>
<feature type="region of interest" description="Disordered" evidence="1">
    <location>
        <begin position="76"/>
        <end position="103"/>
    </location>
</feature>
<organism evidence="2 3">
    <name type="scientific">Sphagnum jensenii</name>
    <dbReference type="NCBI Taxonomy" id="128206"/>
    <lineage>
        <taxon>Eukaryota</taxon>
        <taxon>Viridiplantae</taxon>
        <taxon>Streptophyta</taxon>
        <taxon>Embryophyta</taxon>
        <taxon>Bryophyta</taxon>
        <taxon>Sphagnophytina</taxon>
        <taxon>Sphagnopsida</taxon>
        <taxon>Sphagnales</taxon>
        <taxon>Sphagnaceae</taxon>
        <taxon>Sphagnum</taxon>
    </lineage>
</organism>
<dbReference type="SUPFAM" id="SSF56112">
    <property type="entry name" value="Protein kinase-like (PK-like)"/>
    <property type="match status" value="1"/>
</dbReference>
<dbReference type="PANTHER" id="PTHR48011:SF92">
    <property type="entry name" value="MITOGEN-ACTIVATED PROTEIN KINASE KINASE KINASE 2-RELATED"/>
    <property type="match status" value="1"/>
</dbReference>